<dbReference type="PANTHER" id="PTHR33129:SF1">
    <property type="entry name" value="ATP-BINDING PROTEIN"/>
    <property type="match status" value="1"/>
</dbReference>
<name>A0A4S8M5J3_DENBC</name>
<protein>
    <submittedName>
        <fullName evidence="1">Uncharacterized protein</fullName>
    </submittedName>
</protein>
<accession>A0A4S8M5J3</accession>
<dbReference type="EMBL" id="ML179154">
    <property type="protein sequence ID" value="THU97509.1"/>
    <property type="molecule type" value="Genomic_DNA"/>
</dbReference>
<evidence type="ECO:0000313" key="2">
    <source>
        <dbReference type="Proteomes" id="UP000297245"/>
    </source>
</evidence>
<dbReference type="AlphaFoldDB" id="A0A4S8M5J3"/>
<sequence>MAAQENLLKPSLHSQFTKETSGQYYDFWYHTWGHGQDKQKVDQVLIGLPADKNYKCLKLLPSREEPAITSVLQGILIFSEYERFLHDLEDMLNGTADDFPTEVRSDPSSWDSWNEMERMEWKEYSFWDEEGLKMVSEGQADLGAVAPAEDSIIVIPQVVQVIGQPGIGKSLLLYFILAKRLLQSKATFLHSAPGVAFYFCSDGVYRFKPPMSTDQWQYELTEKDVMLFDSGRELPTPEGHWVHTPIRIIESASPRQNRLDWISKLPTPHYRWFMRPMSSKEFLLAATLQKSPPNPEMLRMFYRDFGPNAREAYLACINDRKYAQYTEMVKSKIKSISSDQLRNTFYSADGLHYDNNITHSVFLVTAGPRRYEHRTGFVSRHIYKLILTQYSGDQRGHIIDLFSVFHREVNTRASAGYLFEDFMHQILEKGASLEMQIMSDTKTGRGKNVIFRPDPNKPTEFLELAFSVTAQLYSGDEKVLRPGLYCKPAIPNAATFDSYYWNQAKGIIWLFQFTVSERHDVKEEGTKWIMDRAQQQTINAKINHVAFSPSNNLRLAIPKNPAPHLTSGSSRTFDGVYHVYMHDFVDRAKASASVRCFSLALANS</sequence>
<organism evidence="1 2">
    <name type="scientific">Dendrothele bispora (strain CBS 962.96)</name>
    <dbReference type="NCBI Taxonomy" id="1314807"/>
    <lineage>
        <taxon>Eukaryota</taxon>
        <taxon>Fungi</taxon>
        <taxon>Dikarya</taxon>
        <taxon>Basidiomycota</taxon>
        <taxon>Agaricomycotina</taxon>
        <taxon>Agaricomycetes</taxon>
        <taxon>Agaricomycetidae</taxon>
        <taxon>Agaricales</taxon>
        <taxon>Agaricales incertae sedis</taxon>
        <taxon>Dendrothele</taxon>
    </lineage>
</organism>
<dbReference type="Proteomes" id="UP000297245">
    <property type="component" value="Unassembled WGS sequence"/>
</dbReference>
<gene>
    <name evidence="1" type="ORF">K435DRAFT_838584</name>
</gene>
<dbReference type="InterPro" id="IPR052980">
    <property type="entry name" value="Crinkler_effector"/>
</dbReference>
<dbReference type="OrthoDB" id="2649935at2759"/>
<proteinExistence type="predicted"/>
<dbReference type="PANTHER" id="PTHR33129">
    <property type="entry name" value="PROTEIN KINASE DOMAIN-CONTAINING PROTEIN-RELATED"/>
    <property type="match status" value="1"/>
</dbReference>
<keyword evidence="2" id="KW-1185">Reference proteome</keyword>
<evidence type="ECO:0000313" key="1">
    <source>
        <dbReference type="EMBL" id="THU97509.1"/>
    </source>
</evidence>
<reference evidence="1 2" key="1">
    <citation type="journal article" date="2019" name="Nat. Ecol. Evol.">
        <title>Megaphylogeny resolves global patterns of mushroom evolution.</title>
        <authorList>
            <person name="Varga T."/>
            <person name="Krizsan K."/>
            <person name="Foldi C."/>
            <person name="Dima B."/>
            <person name="Sanchez-Garcia M."/>
            <person name="Sanchez-Ramirez S."/>
            <person name="Szollosi G.J."/>
            <person name="Szarkandi J.G."/>
            <person name="Papp V."/>
            <person name="Albert L."/>
            <person name="Andreopoulos W."/>
            <person name="Angelini C."/>
            <person name="Antonin V."/>
            <person name="Barry K.W."/>
            <person name="Bougher N.L."/>
            <person name="Buchanan P."/>
            <person name="Buyck B."/>
            <person name="Bense V."/>
            <person name="Catcheside P."/>
            <person name="Chovatia M."/>
            <person name="Cooper J."/>
            <person name="Damon W."/>
            <person name="Desjardin D."/>
            <person name="Finy P."/>
            <person name="Geml J."/>
            <person name="Haridas S."/>
            <person name="Hughes K."/>
            <person name="Justo A."/>
            <person name="Karasinski D."/>
            <person name="Kautmanova I."/>
            <person name="Kiss B."/>
            <person name="Kocsube S."/>
            <person name="Kotiranta H."/>
            <person name="LaButti K.M."/>
            <person name="Lechner B.E."/>
            <person name="Liimatainen K."/>
            <person name="Lipzen A."/>
            <person name="Lukacs Z."/>
            <person name="Mihaltcheva S."/>
            <person name="Morgado L.N."/>
            <person name="Niskanen T."/>
            <person name="Noordeloos M.E."/>
            <person name="Ohm R.A."/>
            <person name="Ortiz-Santana B."/>
            <person name="Ovrebo C."/>
            <person name="Racz N."/>
            <person name="Riley R."/>
            <person name="Savchenko A."/>
            <person name="Shiryaev A."/>
            <person name="Soop K."/>
            <person name="Spirin V."/>
            <person name="Szebenyi C."/>
            <person name="Tomsovsky M."/>
            <person name="Tulloss R.E."/>
            <person name="Uehling J."/>
            <person name="Grigoriev I.V."/>
            <person name="Vagvolgyi C."/>
            <person name="Papp T."/>
            <person name="Martin F.M."/>
            <person name="Miettinen O."/>
            <person name="Hibbett D.S."/>
            <person name="Nagy L.G."/>
        </authorList>
    </citation>
    <scope>NUCLEOTIDE SEQUENCE [LARGE SCALE GENOMIC DNA]</scope>
    <source>
        <strain evidence="1 2">CBS 962.96</strain>
    </source>
</reference>